<evidence type="ECO:0000259" key="2">
    <source>
        <dbReference type="Pfam" id="PF09792"/>
    </source>
</evidence>
<dbReference type="AlphaFoldDB" id="A0A6A6I0T4"/>
<feature type="domain" description="Ubiquitin 3 binding protein But2 C-terminal" evidence="2">
    <location>
        <begin position="27"/>
        <end position="129"/>
    </location>
</feature>
<feature type="signal peptide" evidence="1">
    <location>
        <begin position="1"/>
        <end position="15"/>
    </location>
</feature>
<feature type="chain" id="PRO_5025506422" description="Ubiquitin 3 binding protein But2 C-terminal domain-containing protein" evidence="1">
    <location>
        <begin position="16"/>
        <end position="199"/>
    </location>
</feature>
<dbReference type="RefSeq" id="XP_033679059.1">
    <property type="nucleotide sequence ID" value="XM_033836507.1"/>
</dbReference>
<protein>
    <recommendedName>
        <fullName evidence="2">Ubiquitin 3 binding protein But2 C-terminal domain-containing protein</fullName>
    </recommendedName>
</protein>
<evidence type="ECO:0000313" key="4">
    <source>
        <dbReference type="Proteomes" id="UP000800094"/>
    </source>
</evidence>
<gene>
    <name evidence="3" type="ORF">BU26DRAFT_92537</name>
</gene>
<dbReference type="Pfam" id="PF09792">
    <property type="entry name" value="But2"/>
    <property type="match status" value="1"/>
</dbReference>
<dbReference type="GeneID" id="54589837"/>
<evidence type="ECO:0000313" key="3">
    <source>
        <dbReference type="EMBL" id="KAF2244055.1"/>
    </source>
</evidence>
<sequence length="199" mass="21986">MLLSALLLLPLLGHAKPVEKRACAVEYPTYTTTISSLTPDFNSNPIGNNPASFAVKNQTFNAIDTIFQFNIPPGSWGCQLELFFDKDYYLVLPYFNGPMKADVFNVEGSAPYTVTWNSAPRTGSLFGTTGELPRVPDPSASIGYKEPVKRVINSAACRNTMTYRMKVPAEVGVGGVQFYQYNPPLYNPPFGGWRMVHNC</sequence>
<evidence type="ECO:0000256" key="1">
    <source>
        <dbReference type="SAM" id="SignalP"/>
    </source>
</evidence>
<proteinExistence type="predicted"/>
<accession>A0A6A6I0T4</accession>
<reference evidence="3" key="1">
    <citation type="journal article" date="2020" name="Stud. Mycol.">
        <title>101 Dothideomycetes genomes: a test case for predicting lifestyles and emergence of pathogens.</title>
        <authorList>
            <person name="Haridas S."/>
            <person name="Albert R."/>
            <person name="Binder M."/>
            <person name="Bloem J."/>
            <person name="Labutti K."/>
            <person name="Salamov A."/>
            <person name="Andreopoulos B."/>
            <person name="Baker S."/>
            <person name="Barry K."/>
            <person name="Bills G."/>
            <person name="Bluhm B."/>
            <person name="Cannon C."/>
            <person name="Castanera R."/>
            <person name="Culley D."/>
            <person name="Daum C."/>
            <person name="Ezra D."/>
            <person name="Gonzalez J."/>
            <person name="Henrissat B."/>
            <person name="Kuo A."/>
            <person name="Liang C."/>
            <person name="Lipzen A."/>
            <person name="Lutzoni F."/>
            <person name="Magnuson J."/>
            <person name="Mondo S."/>
            <person name="Nolan M."/>
            <person name="Ohm R."/>
            <person name="Pangilinan J."/>
            <person name="Park H.-J."/>
            <person name="Ramirez L."/>
            <person name="Alfaro M."/>
            <person name="Sun H."/>
            <person name="Tritt A."/>
            <person name="Yoshinaga Y."/>
            <person name="Zwiers L.-H."/>
            <person name="Turgeon B."/>
            <person name="Goodwin S."/>
            <person name="Spatafora J."/>
            <person name="Crous P."/>
            <person name="Grigoriev I."/>
        </authorList>
    </citation>
    <scope>NUCLEOTIDE SEQUENCE</scope>
    <source>
        <strain evidence="3">CBS 122368</strain>
    </source>
</reference>
<name>A0A6A6I0T4_9PLEO</name>
<dbReference type="Proteomes" id="UP000800094">
    <property type="component" value="Unassembled WGS sequence"/>
</dbReference>
<dbReference type="InterPro" id="IPR018620">
    <property type="entry name" value="Ubiquitin3-bd_protein_But2_C"/>
</dbReference>
<dbReference type="EMBL" id="ML987203">
    <property type="protein sequence ID" value="KAF2244055.1"/>
    <property type="molecule type" value="Genomic_DNA"/>
</dbReference>
<keyword evidence="4" id="KW-1185">Reference proteome</keyword>
<keyword evidence="1" id="KW-0732">Signal</keyword>
<organism evidence="3 4">
    <name type="scientific">Trematosphaeria pertusa</name>
    <dbReference type="NCBI Taxonomy" id="390896"/>
    <lineage>
        <taxon>Eukaryota</taxon>
        <taxon>Fungi</taxon>
        <taxon>Dikarya</taxon>
        <taxon>Ascomycota</taxon>
        <taxon>Pezizomycotina</taxon>
        <taxon>Dothideomycetes</taxon>
        <taxon>Pleosporomycetidae</taxon>
        <taxon>Pleosporales</taxon>
        <taxon>Massarineae</taxon>
        <taxon>Trematosphaeriaceae</taxon>
        <taxon>Trematosphaeria</taxon>
    </lineage>
</organism>
<dbReference type="OrthoDB" id="3790222at2759"/>